<comment type="function">
    <text evidence="5">May be an activator protein for the gylABX operon.</text>
</comment>
<evidence type="ECO:0000256" key="4">
    <source>
        <dbReference type="ARBA" id="ARBA00023163"/>
    </source>
</evidence>
<dbReference type="Gene3D" id="3.30.450.40">
    <property type="match status" value="1"/>
</dbReference>
<dbReference type="InterPro" id="IPR050707">
    <property type="entry name" value="HTH_MetabolicPath_Reg"/>
</dbReference>
<dbReference type="PANTHER" id="PTHR30136:SF24">
    <property type="entry name" value="HTH-TYPE TRANSCRIPTIONAL REPRESSOR ALLR"/>
    <property type="match status" value="1"/>
</dbReference>
<dbReference type="InterPro" id="IPR036388">
    <property type="entry name" value="WH-like_DNA-bd_sf"/>
</dbReference>
<evidence type="ECO:0000256" key="3">
    <source>
        <dbReference type="ARBA" id="ARBA00023125"/>
    </source>
</evidence>
<dbReference type="OrthoDB" id="4474604at2"/>
<dbReference type="SUPFAM" id="SSF46785">
    <property type="entry name" value="Winged helix' DNA-binding domain"/>
    <property type="match status" value="1"/>
</dbReference>
<dbReference type="InterPro" id="IPR014757">
    <property type="entry name" value="Tscrpt_reg_IclR_C"/>
</dbReference>
<dbReference type="Pfam" id="PF09339">
    <property type="entry name" value="HTH_IclR"/>
    <property type="match status" value="1"/>
</dbReference>
<accession>A0A1G7XHR1</accession>
<name>A0A1G7XHR1_9ACTN</name>
<keyword evidence="4" id="KW-0804">Transcription</keyword>
<sequence length="239" mass="24922">MPGSVQSLERAAAILQVVAGSGGTLGVTDIAAAVGLPKTTAHSLLRTLLGVRFVEQDREGRYALGPGLLRLGAGHLDVNELRSRASNWTDALASRSGHAVRLAILEREQVRVVHHVFRPDDSAQVLDVGSVLPADRTALGKVLLAFAPHRSVRGTVDARRADVAAVRARGWAAEDGGHEAGTAGLAAPVRGSTGLVVAALGISGPAESVLDRQHQPRPLLVSMVVESAQAISRELGWHG</sequence>
<dbReference type="AlphaFoldDB" id="A0A1G7XHR1"/>
<dbReference type="Pfam" id="PF01614">
    <property type="entry name" value="IclR_C"/>
    <property type="match status" value="2"/>
</dbReference>
<dbReference type="EMBL" id="FNCF01000006">
    <property type="protein sequence ID" value="SDG83758.1"/>
    <property type="molecule type" value="Genomic_DNA"/>
</dbReference>
<keyword evidence="2" id="KW-0805">Transcription regulation</keyword>
<evidence type="ECO:0000256" key="5">
    <source>
        <dbReference type="ARBA" id="ARBA00058938"/>
    </source>
</evidence>
<evidence type="ECO:0000256" key="2">
    <source>
        <dbReference type="ARBA" id="ARBA00023015"/>
    </source>
</evidence>
<dbReference type="GO" id="GO:0006071">
    <property type="term" value="P:glycerol metabolic process"/>
    <property type="evidence" value="ECO:0007669"/>
    <property type="project" value="UniProtKB-KW"/>
</dbReference>
<dbReference type="GO" id="GO:0045892">
    <property type="term" value="P:negative regulation of DNA-templated transcription"/>
    <property type="evidence" value="ECO:0007669"/>
    <property type="project" value="TreeGrafter"/>
</dbReference>
<dbReference type="PROSITE" id="PS51078">
    <property type="entry name" value="ICLR_ED"/>
    <property type="match status" value="1"/>
</dbReference>
<dbReference type="PROSITE" id="PS51077">
    <property type="entry name" value="HTH_ICLR"/>
    <property type="match status" value="1"/>
</dbReference>
<dbReference type="Proteomes" id="UP000198863">
    <property type="component" value="Unassembled WGS sequence"/>
</dbReference>
<evidence type="ECO:0000259" key="8">
    <source>
        <dbReference type="PROSITE" id="PS51078"/>
    </source>
</evidence>
<dbReference type="SMART" id="SM00346">
    <property type="entry name" value="HTH_ICLR"/>
    <property type="match status" value="1"/>
</dbReference>
<evidence type="ECO:0000313" key="10">
    <source>
        <dbReference type="Proteomes" id="UP000198863"/>
    </source>
</evidence>
<dbReference type="InterPro" id="IPR005471">
    <property type="entry name" value="Tscrpt_reg_IclR_N"/>
</dbReference>
<protein>
    <recommendedName>
        <fullName evidence="6">Glycerol operon regulatory protein</fullName>
    </recommendedName>
</protein>
<reference evidence="10" key="1">
    <citation type="submission" date="2016-10" db="EMBL/GenBank/DDBJ databases">
        <authorList>
            <person name="Varghese N."/>
            <person name="Submissions S."/>
        </authorList>
    </citation>
    <scope>NUCLEOTIDE SEQUENCE [LARGE SCALE GENOMIC DNA]</scope>
    <source>
        <strain evidence="10">DSM 44526</strain>
    </source>
</reference>
<evidence type="ECO:0000313" key="9">
    <source>
        <dbReference type="EMBL" id="SDG83758.1"/>
    </source>
</evidence>
<proteinExistence type="predicted"/>
<evidence type="ECO:0000256" key="6">
    <source>
        <dbReference type="ARBA" id="ARBA00070406"/>
    </source>
</evidence>
<feature type="domain" description="IclR-ED" evidence="8">
    <location>
        <begin position="67"/>
        <end position="237"/>
    </location>
</feature>
<organism evidence="9 10">
    <name type="scientific">Klenkia brasiliensis</name>
    <dbReference type="NCBI Taxonomy" id="333142"/>
    <lineage>
        <taxon>Bacteria</taxon>
        <taxon>Bacillati</taxon>
        <taxon>Actinomycetota</taxon>
        <taxon>Actinomycetes</taxon>
        <taxon>Geodermatophilales</taxon>
        <taxon>Geodermatophilaceae</taxon>
        <taxon>Klenkia</taxon>
    </lineage>
</organism>
<feature type="domain" description="HTH iclR-type" evidence="7">
    <location>
        <begin position="5"/>
        <end position="66"/>
    </location>
</feature>
<keyword evidence="3" id="KW-0238">DNA-binding</keyword>
<dbReference type="RefSeq" id="WP_091066613.1">
    <property type="nucleotide sequence ID" value="NZ_FNCF01000006.1"/>
</dbReference>
<dbReference type="InterPro" id="IPR036390">
    <property type="entry name" value="WH_DNA-bd_sf"/>
</dbReference>
<keyword evidence="10" id="KW-1185">Reference proteome</keyword>
<evidence type="ECO:0000256" key="1">
    <source>
        <dbReference type="ARBA" id="ARBA00022798"/>
    </source>
</evidence>
<evidence type="ECO:0000259" key="7">
    <source>
        <dbReference type="PROSITE" id="PS51077"/>
    </source>
</evidence>
<keyword evidence="1" id="KW-0319">Glycerol metabolism</keyword>
<dbReference type="GO" id="GO:0003677">
    <property type="term" value="F:DNA binding"/>
    <property type="evidence" value="ECO:0007669"/>
    <property type="project" value="UniProtKB-KW"/>
</dbReference>
<dbReference type="InterPro" id="IPR029016">
    <property type="entry name" value="GAF-like_dom_sf"/>
</dbReference>
<dbReference type="PANTHER" id="PTHR30136">
    <property type="entry name" value="HELIX-TURN-HELIX TRANSCRIPTIONAL REGULATOR, ICLR FAMILY"/>
    <property type="match status" value="1"/>
</dbReference>
<dbReference type="Gene3D" id="1.10.10.10">
    <property type="entry name" value="Winged helix-like DNA-binding domain superfamily/Winged helix DNA-binding domain"/>
    <property type="match status" value="1"/>
</dbReference>
<dbReference type="SUPFAM" id="SSF55781">
    <property type="entry name" value="GAF domain-like"/>
    <property type="match status" value="1"/>
</dbReference>
<dbReference type="GO" id="GO:0003700">
    <property type="term" value="F:DNA-binding transcription factor activity"/>
    <property type="evidence" value="ECO:0007669"/>
    <property type="project" value="TreeGrafter"/>
</dbReference>
<dbReference type="FunFam" id="1.10.10.10:FF:000056">
    <property type="entry name" value="IclR family transcriptional regulator"/>
    <property type="match status" value="1"/>
</dbReference>
<gene>
    <name evidence="9" type="ORF">SAMN05660324_3665</name>
</gene>